<dbReference type="RefSeq" id="WP_201847305.1">
    <property type="nucleotide sequence ID" value="NZ_JABBYC010000018.1"/>
</dbReference>
<dbReference type="Proteomes" id="UP000675409">
    <property type="component" value="Unassembled WGS sequence"/>
</dbReference>
<dbReference type="InterPro" id="IPR029035">
    <property type="entry name" value="DHS-like_NAD/FAD-binding_dom"/>
</dbReference>
<dbReference type="Gene3D" id="3.40.50.1220">
    <property type="entry name" value="TPP-binding domain"/>
    <property type="match status" value="1"/>
</dbReference>
<evidence type="ECO:0000313" key="2">
    <source>
        <dbReference type="Proteomes" id="UP000675409"/>
    </source>
</evidence>
<gene>
    <name evidence="1" type="ORF">HGK34_11440</name>
</gene>
<comment type="caution">
    <text evidence="1">The sequence shown here is derived from an EMBL/GenBank/DDBJ whole genome shotgun (WGS) entry which is preliminary data.</text>
</comment>
<evidence type="ECO:0008006" key="3">
    <source>
        <dbReference type="Google" id="ProtNLM"/>
    </source>
</evidence>
<reference evidence="1 2" key="1">
    <citation type="journal article" date="2021" name="Arch. Microbiol.">
        <title>Myceligenerans indicum sp. nov., an actinobacterium isolated from mangrove sediment of Sundarbans, India.</title>
        <authorList>
            <person name="Asha K."/>
            <person name="Bhadury P."/>
        </authorList>
    </citation>
    <scope>NUCLEOTIDE SEQUENCE [LARGE SCALE GENOMIC DNA]</scope>
    <source>
        <strain evidence="1 2">I2</strain>
    </source>
</reference>
<proteinExistence type="predicted"/>
<name>A0ABS1LL43_9MICO</name>
<organism evidence="1 2">
    <name type="scientific">Myceligenerans indicum</name>
    <dbReference type="NCBI Taxonomy" id="2593663"/>
    <lineage>
        <taxon>Bacteria</taxon>
        <taxon>Bacillati</taxon>
        <taxon>Actinomycetota</taxon>
        <taxon>Actinomycetes</taxon>
        <taxon>Micrococcales</taxon>
        <taxon>Promicromonosporaceae</taxon>
        <taxon>Myceligenerans</taxon>
    </lineage>
</organism>
<protein>
    <recommendedName>
        <fullName evidence="3">SIR2-like domain-containing protein</fullName>
    </recommendedName>
</protein>
<keyword evidence="2" id="KW-1185">Reference proteome</keyword>
<evidence type="ECO:0000313" key="1">
    <source>
        <dbReference type="EMBL" id="MBL0886883.1"/>
    </source>
</evidence>
<sequence>MAIPLSPSVMLATAMHAQPGVYAALLGSGVSTGAGVPTGWGIVEELVRRVAAQEGAEAEAEAVADAEAWWTARFDERLGYSALLRKLAPTSATRQAILEGFFEQNAEGEVEPIRPSRAHEALAQLVKRGVVRVIVTTNFDRLTERALHAAGVEPQVISRPSAVVGMRPLAHAPATVIKLHGDYKDTDSLNTDEELASYPEAWTALLQQILDEYGLLVSGWSADWDTALVAEIEKVPGRRYPMYWDSRSSRGENAQRLLAVRGGFVIEAPDADTLFAGLLANLETLDRLAEPPLTTAMAVARVKRFLPDPVKRIDLHDLVMDRLGPIRQVALEQGSYNPQIGEPQTAKSVLDAYRAATEPLLPLVAVGVFHDDGSHADLWVRLLQHALNVRQRPGGTFHEPMWALQHLPAQLLFFTMAAAAQASGDQSLLIRLATQPTWRSPFNSREPAPAGAVLHPSFVVDPEMVNRLPRDEGESTKGWRYASSHYLRKVLRPILRTVIDEASIEQVMDDIEYRLGLIQWADRNSRQRYPYVGEFMLGDRWVDDEVPMAEARLREELQHADATGPWPRVLSSEWDEALAKYRAGVAEYRQRWS</sequence>
<dbReference type="SUPFAM" id="SSF52467">
    <property type="entry name" value="DHS-like NAD/FAD-binding domain"/>
    <property type="match status" value="1"/>
</dbReference>
<dbReference type="EMBL" id="JABBYC010000018">
    <property type="protein sequence ID" value="MBL0886883.1"/>
    <property type="molecule type" value="Genomic_DNA"/>
</dbReference>
<dbReference type="Pfam" id="PF13289">
    <property type="entry name" value="SIR2_2"/>
    <property type="match status" value="1"/>
</dbReference>
<accession>A0ABS1LL43</accession>